<dbReference type="RefSeq" id="WP_338392646.1">
    <property type="nucleotide sequence ID" value="NZ_AP025314.1"/>
</dbReference>
<dbReference type="SUPFAM" id="SSF53649">
    <property type="entry name" value="Alkaline phosphatase-like"/>
    <property type="match status" value="1"/>
</dbReference>
<evidence type="ECO:0000256" key="2">
    <source>
        <dbReference type="ARBA" id="ARBA00022801"/>
    </source>
</evidence>
<dbReference type="CDD" id="cd16155">
    <property type="entry name" value="sulfatase_like"/>
    <property type="match status" value="1"/>
</dbReference>
<proteinExistence type="predicted"/>
<protein>
    <submittedName>
        <fullName evidence="4">Sulfatase</fullName>
    </submittedName>
</protein>
<gene>
    <name evidence="4" type="ORF">FUAX_35630</name>
</gene>
<feature type="domain" description="Sulfatase N-terminal" evidence="3">
    <location>
        <begin position="34"/>
        <end position="355"/>
    </location>
</feature>
<keyword evidence="2" id="KW-0378">Hydrolase</keyword>
<dbReference type="InterPro" id="IPR000917">
    <property type="entry name" value="Sulfatase_N"/>
</dbReference>
<dbReference type="GO" id="GO:0005737">
    <property type="term" value="C:cytoplasm"/>
    <property type="evidence" value="ECO:0007669"/>
    <property type="project" value="TreeGrafter"/>
</dbReference>
<dbReference type="GO" id="GO:0046872">
    <property type="term" value="F:metal ion binding"/>
    <property type="evidence" value="ECO:0007669"/>
    <property type="project" value="UniProtKB-KW"/>
</dbReference>
<dbReference type="AlphaFoldDB" id="A0AAU9CPT5"/>
<dbReference type="PANTHER" id="PTHR45953">
    <property type="entry name" value="IDURONATE 2-SULFATASE"/>
    <property type="match status" value="1"/>
</dbReference>
<dbReference type="EMBL" id="AP025314">
    <property type="protein sequence ID" value="BDD11131.1"/>
    <property type="molecule type" value="Genomic_DNA"/>
</dbReference>
<dbReference type="Proteomes" id="UP001348817">
    <property type="component" value="Chromosome"/>
</dbReference>
<organism evidence="4 5">
    <name type="scientific">Fulvitalea axinellae</name>
    <dbReference type="NCBI Taxonomy" id="1182444"/>
    <lineage>
        <taxon>Bacteria</taxon>
        <taxon>Pseudomonadati</taxon>
        <taxon>Bacteroidota</taxon>
        <taxon>Cytophagia</taxon>
        <taxon>Cytophagales</taxon>
        <taxon>Persicobacteraceae</taxon>
        <taxon>Fulvitalea</taxon>
    </lineage>
</organism>
<dbReference type="InterPro" id="IPR017850">
    <property type="entry name" value="Alkaline_phosphatase_core_sf"/>
</dbReference>
<dbReference type="PROSITE" id="PS51257">
    <property type="entry name" value="PROKAR_LIPOPROTEIN"/>
    <property type="match status" value="1"/>
</dbReference>
<keyword evidence="5" id="KW-1185">Reference proteome</keyword>
<dbReference type="Pfam" id="PF00884">
    <property type="entry name" value="Sulfatase"/>
    <property type="match status" value="1"/>
</dbReference>
<evidence type="ECO:0000313" key="5">
    <source>
        <dbReference type="Proteomes" id="UP001348817"/>
    </source>
</evidence>
<dbReference type="PANTHER" id="PTHR45953:SF1">
    <property type="entry name" value="IDURONATE 2-SULFATASE"/>
    <property type="match status" value="1"/>
</dbReference>
<dbReference type="KEGG" id="fax:FUAX_35630"/>
<sequence>MNIRQVILEKTALVWLLLVSTTSCTNQEKKEEKPNIIFILTDDQQWNTIRALGNEHIHTPNIDRIAENSLVFENAYCYGGNSGAVCIPSRNMIMTGQTFHRFEEDCRKAEARGEKPRKRHYANPQWPTIPKAMKEAGYQTFYREKSGSANNPEIRKQFDDYADIHQVKALRSGRPARGIVDQAIKFMAEDRDPTKPFFMYLGVPAPHDPRWSLKRFRDMYDKDALPIPENYLPVHPWNIGSMTVRDEKLEAWPRTKEAIQRHIHDYYSTITATDYDLGRLLDFMEQKGFDKNTIIIFSSDQGLALGQHGLMGKQNIYEGTMKVPFIVKGPGVIPGKSKAFVYLHDILPTLCDLAQTETPKNLDGKSFAKLLKGENFIARDYLTLAYMEHQRSIRDDRWKLIRFPKIDKHMFFDLQNDPHETTNLAGKTEHTMRIATMMRELDRQRLPLGDSIPLFPEHTEPAEFIAPTKKLKTTFPAGGLAPEDPLYVKSKK</sequence>
<keyword evidence="1" id="KW-0479">Metal-binding</keyword>
<dbReference type="GO" id="GO:0008484">
    <property type="term" value="F:sulfuric ester hydrolase activity"/>
    <property type="evidence" value="ECO:0007669"/>
    <property type="project" value="TreeGrafter"/>
</dbReference>
<evidence type="ECO:0000313" key="4">
    <source>
        <dbReference type="EMBL" id="BDD11131.1"/>
    </source>
</evidence>
<name>A0AAU9CPT5_9BACT</name>
<reference evidence="4 5" key="1">
    <citation type="submission" date="2021-12" db="EMBL/GenBank/DDBJ databases">
        <title>Genome sequencing of bacteria with rrn-lacking chromosome and rrn-plasmid.</title>
        <authorList>
            <person name="Anda M."/>
            <person name="Iwasaki W."/>
        </authorList>
    </citation>
    <scope>NUCLEOTIDE SEQUENCE [LARGE SCALE GENOMIC DNA]</scope>
    <source>
        <strain evidence="4 5">DSM 100852</strain>
    </source>
</reference>
<evidence type="ECO:0000256" key="1">
    <source>
        <dbReference type="ARBA" id="ARBA00022723"/>
    </source>
</evidence>
<accession>A0AAU9CPT5</accession>
<evidence type="ECO:0000259" key="3">
    <source>
        <dbReference type="Pfam" id="PF00884"/>
    </source>
</evidence>
<dbReference type="Gene3D" id="3.40.720.10">
    <property type="entry name" value="Alkaline Phosphatase, subunit A"/>
    <property type="match status" value="1"/>
</dbReference>